<dbReference type="InterPro" id="IPR008962">
    <property type="entry name" value="PapD-like_sf"/>
</dbReference>
<comment type="subcellular location">
    <subcellularLocation>
        <location evidence="1">Membrane</location>
        <topology evidence="1">Single-pass type IV membrane protein</topology>
    </subcellularLocation>
</comment>
<dbReference type="PANTHER" id="PTHR10809:SF6">
    <property type="entry name" value="AT11025P-RELATED"/>
    <property type="match status" value="1"/>
</dbReference>
<keyword evidence="4 7" id="KW-1133">Transmembrane helix</keyword>
<accession>A0A183PZU3</accession>
<reference evidence="8 9" key="1">
    <citation type="submission" date="2018-11" db="EMBL/GenBank/DDBJ databases">
        <authorList>
            <consortium name="Pathogen Informatics"/>
        </authorList>
    </citation>
    <scope>NUCLEOTIDE SEQUENCE [LARGE SCALE GENOMIC DNA]</scope>
    <source>
        <strain>Denwood</strain>
        <strain evidence="9">Zambia</strain>
    </source>
</reference>
<comment type="similarity">
    <text evidence="2">Belongs to the VAMP-associated protein (VAP) (TC 9.B.17) family.</text>
</comment>
<dbReference type="GO" id="GO:0033149">
    <property type="term" value="F:FFAT motif binding"/>
    <property type="evidence" value="ECO:0007669"/>
    <property type="project" value="TreeGrafter"/>
</dbReference>
<dbReference type="InterPro" id="IPR016763">
    <property type="entry name" value="VAP"/>
</dbReference>
<keyword evidence="3 7" id="KW-0812">Transmembrane</keyword>
<dbReference type="GO" id="GO:0061817">
    <property type="term" value="P:endoplasmic reticulum-plasma membrane tethering"/>
    <property type="evidence" value="ECO:0007669"/>
    <property type="project" value="TreeGrafter"/>
</dbReference>
<dbReference type="GO" id="GO:0005789">
    <property type="term" value="C:endoplasmic reticulum membrane"/>
    <property type="evidence" value="ECO:0007669"/>
    <property type="project" value="InterPro"/>
</dbReference>
<dbReference type="PROSITE" id="PS50202">
    <property type="entry name" value="MSP"/>
    <property type="match status" value="1"/>
</dbReference>
<keyword evidence="5 7" id="KW-0472">Membrane</keyword>
<dbReference type="STRING" id="31246.A0A183PZU3"/>
<dbReference type="PANTHER" id="PTHR10809">
    <property type="entry name" value="VESICLE-ASSOCIATED MEMBRANE PROTEIN-ASSOCIATED PROTEIN"/>
    <property type="match status" value="1"/>
</dbReference>
<evidence type="ECO:0000313" key="9">
    <source>
        <dbReference type="Proteomes" id="UP000269396"/>
    </source>
</evidence>
<evidence type="ECO:0000256" key="5">
    <source>
        <dbReference type="ARBA" id="ARBA00023136"/>
    </source>
</evidence>
<dbReference type="InterPro" id="IPR000535">
    <property type="entry name" value="MSP_dom"/>
</dbReference>
<protein>
    <submittedName>
        <fullName evidence="8">Uncharacterized protein</fullName>
    </submittedName>
</protein>
<organism evidence="8 9">
    <name type="scientific">Schistosoma mattheei</name>
    <dbReference type="NCBI Taxonomy" id="31246"/>
    <lineage>
        <taxon>Eukaryota</taxon>
        <taxon>Metazoa</taxon>
        <taxon>Spiralia</taxon>
        <taxon>Lophotrochozoa</taxon>
        <taxon>Platyhelminthes</taxon>
        <taxon>Trematoda</taxon>
        <taxon>Digenea</taxon>
        <taxon>Strigeidida</taxon>
        <taxon>Schistosomatoidea</taxon>
        <taxon>Schistosomatidae</taxon>
        <taxon>Schistosoma</taxon>
    </lineage>
</organism>
<evidence type="ECO:0000256" key="7">
    <source>
        <dbReference type="SAM" id="Phobius"/>
    </source>
</evidence>
<evidence type="ECO:0000256" key="3">
    <source>
        <dbReference type="ARBA" id="ARBA00022692"/>
    </source>
</evidence>
<gene>
    <name evidence="8" type="ORF">SMTD_LOCUS19880</name>
</gene>
<keyword evidence="9" id="KW-1185">Reference proteome</keyword>
<dbReference type="Pfam" id="PF00635">
    <property type="entry name" value="Motile_Sperm"/>
    <property type="match status" value="2"/>
</dbReference>
<dbReference type="AlphaFoldDB" id="A0A183PZU3"/>
<evidence type="ECO:0000256" key="1">
    <source>
        <dbReference type="ARBA" id="ARBA00004211"/>
    </source>
</evidence>
<feature type="region of interest" description="Disordered" evidence="6">
    <location>
        <begin position="171"/>
        <end position="192"/>
    </location>
</feature>
<dbReference type="EMBL" id="UZAL01043183">
    <property type="protein sequence ID" value="VDP80991.1"/>
    <property type="molecule type" value="Genomic_DNA"/>
</dbReference>
<feature type="transmembrane region" description="Helical" evidence="7">
    <location>
        <begin position="212"/>
        <end position="236"/>
    </location>
</feature>
<dbReference type="SUPFAM" id="SSF49354">
    <property type="entry name" value="PapD-like"/>
    <property type="match status" value="2"/>
</dbReference>
<dbReference type="GO" id="GO:0090158">
    <property type="term" value="P:endoplasmic reticulum membrane organization"/>
    <property type="evidence" value="ECO:0007669"/>
    <property type="project" value="TreeGrafter"/>
</dbReference>
<evidence type="ECO:0000256" key="4">
    <source>
        <dbReference type="ARBA" id="ARBA00022989"/>
    </source>
</evidence>
<evidence type="ECO:0000256" key="2">
    <source>
        <dbReference type="ARBA" id="ARBA00008932"/>
    </source>
</evidence>
<dbReference type="Gene3D" id="2.60.40.10">
    <property type="entry name" value="Immunoglobulins"/>
    <property type="match status" value="2"/>
</dbReference>
<proteinExistence type="inferred from homology"/>
<evidence type="ECO:0000313" key="8">
    <source>
        <dbReference type="EMBL" id="VDP80991.1"/>
    </source>
</evidence>
<evidence type="ECO:0000256" key="6">
    <source>
        <dbReference type="SAM" id="MobiDB-lite"/>
    </source>
</evidence>
<dbReference type="GO" id="GO:0005886">
    <property type="term" value="C:plasma membrane"/>
    <property type="evidence" value="ECO:0007669"/>
    <property type="project" value="TreeGrafter"/>
</dbReference>
<dbReference type="Proteomes" id="UP000269396">
    <property type="component" value="Unassembled WGS sequence"/>
</dbReference>
<dbReference type="InterPro" id="IPR013783">
    <property type="entry name" value="Ig-like_fold"/>
</dbReference>
<feature type="transmembrane region" description="Helical" evidence="7">
    <location>
        <begin position="257"/>
        <end position="281"/>
    </location>
</feature>
<sequence length="286" mass="31899">MAGCPAQVLQIEPKCELVFEGPFVDVVTSYIKLTNPLDRAVGFKIKTTVPKCYCVKPSNGYIEPHQTVEVAVMLQPFSYNAAEKFNHKFMIQSIIAPDDPRPAMEQLLGPFVRPVTSIVKLTNPSSQFVCFKISASSPDHFFATPSTGVMYPHENLEVSAKNRERMLIQSAVSSEEADPKKDQTKPVHDTGATQTDIEKLMAEISALRQENAALKVILCPVVNINLIFFVFLNTMFGSRLSKYHFANNFHKLQSSRITLQTFSCLIQLPFTTIHLGIPLLFSCVKA</sequence>
<feature type="compositionally biased region" description="Basic and acidic residues" evidence="6">
    <location>
        <begin position="177"/>
        <end position="188"/>
    </location>
</feature>
<name>A0A183PZU3_9TREM</name>